<organism evidence="10 11">
    <name type="scientific">Octopus sinensis</name>
    <name type="common">East Asian common octopus</name>
    <dbReference type="NCBI Taxonomy" id="2607531"/>
    <lineage>
        <taxon>Eukaryota</taxon>
        <taxon>Metazoa</taxon>
        <taxon>Spiralia</taxon>
        <taxon>Lophotrochozoa</taxon>
        <taxon>Mollusca</taxon>
        <taxon>Cephalopoda</taxon>
        <taxon>Coleoidea</taxon>
        <taxon>Octopodiformes</taxon>
        <taxon>Octopoda</taxon>
        <taxon>Incirrata</taxon>
        <taxon>Octopodidae</taxon>
        <taxon>Octopus</taxon>
    </lineage>
</organism>
<keyword evidence="4 8" id="KW-0547">Nucleotide-binding</keyword>
<evidence type="ECO:0000256" key="5">
    <source>
        <dbReference type="ARBA" id="ARBA00022777"/>
    </source>
</evidence>
<sequence length="417" mass="46731">MRVISQGLPQRDILSRTTSIVLKNVIGTTQGRKAFSDEAYYQAPEIRERSRSVAHFYNQSAIDKAVNKPSVRLTPAAILYAGKNRDGTHILRSAQYLHKELPVRIAHRIGGFRGLPFIVGCNPTILQVHEMYIRAFNILTEFPSIHNFEDEQKYSQTLKSLLDDHKDVVSLLAEGLGESRKHIKDDNLIKIFLDRTLTSRLGIRMLAEHHLAMHEEKPNHVGIINVNFSPRKLIEKKAEFVRSVCEAKYGAAPNVRLNGHLNVTFPYIAPPLDYILGEILKNSMRATVESHLDNLNHLPDIVVTISNNDVDFVIRVSDRGGGILHSIVKKVFEYSFTTSGNITDDRVDGGLFGTITQSDYTGPAPGSMHGYGFGLPCSKAYSEYLGGQLTLETLQGIGTDVYLRLRHVDGKRESFRI</sequence>
<dbReference type="InterPro" id="IPR036890">
    <property type="entry name" value="HATPase_C_sf"/>
</dbReference>
<accession>A0A6P7TDV9</accession>
<keyword evidence="10" id="KW-1185">Reference proteome</keyword>
<dbReference type="GO" id="GO:0004740">
    <property type="term" value="F:pyruvate dehydrogenase (acetyl-transferring) kinase activity"/>
    <property type="evidence" value="ECO:0007669"/>
    <property type="project" value="TreeGrafter"/>
</dbReference>
<protein>
    <recommendedName>
        <fullName evidence="8">Protein-serine/threonine kinase</fullName>
        <ecNumber evidence="8">2.7.11.-</ecNumber>
    </recommendedName>
</protein>
<name>A0A6P7TDV9_9MOLL</name>
<dbReference type="InterPro" id="IPR005467">
    <property type="entry name" value="His_kinase_dom"/>
</dbReference>
<proteinExistence type="inferred from homology"/>
<dbReference type="SUPFAM" id="SSF69012">
    <property type="entry name" value="alpha-ketoacid dehydrogenase kinase, N-terminal domain"/>
    <property type="match status" value="1"/>
</dbReference>
<dbReference type="PANTHER" id="PTHR11947:SF20">
    <property type="entry name" value="[3-METHYL-2-OXOBUTANOATE DEHYDROGENASE [LIPOAMIDE]] KINASE, MITOCHONDRIAL"/>
    <property type="match status" value="1"/>
</dbReference>
<evidence type="ECO:0000313" key="10">
    <source>
        <dbReference type="Proteomes" id="UP000515154"/>
    </source>
</evidence>
<evidence type="ECO:0000256" key="3">
    <source>
        <dbReference type="ARBA" id="ARBA00022679"/>
    </source>
</evidence>
<keyword evidence="2" id="KW-0597">Phosphoprotein</keyword>
<dbReference type="GO" id="GO:0005524">
    <property type="term" value="F:ATP binding"/>
    <property type="evidence" value="ECO:0007669"/>
    <property type="project" value="UniProtKB-UniRule"/>
</dbReference>
<dbReference type="InterPro" id="IPR036784">
    <property type="entry name" value="AK/P_DHK_N_sf"/>
</dbReference>
<keyword evidence="3 8" id="KW-0808">Transferase</keyword>
<evidence type="ECO:0000256" key="4">
    <source>
        <dbReference type="ARBA" id="ARBA00022741"/>
    </source>
</evidence>
<dbReference type="SUPFAM" id="SSF55874">
    <property type="entry name" value="ATPase domain of HSP90 chaperone/DNA topoisomerase II/histidine kinase"/>
    <property type="match status" value="1"/>
</dbReference>
<dbReference type="PROSITE" id="PS50109">
    <property type="entry name" value="HIS_KIN"/>
    <property type="match status" value="1"/>
</dbReference>
<feature type="domain" description="Histidine kinase" evidence="9">
    <location>
        <begin position="272"/>
        <end position="409"/>
    </location>
</feature>
<evidence type="ECO:0000313" key="11">
    <source>
        <dbReference type="RefSeq" id="XP_029648505.1"/>
    </source>
</evidence>
<dbReference type="EC" id="2.7.11.-" evidence="8"/>
<dbReference type="Pfam" id="PF10436">
    <property type="entry name" value="BCDHK_Adom3"/>
    <property type="match status" value="1"/>
</dbReference>
<gene>
    <name evidence="11" type="primary">LOC115222452</name>
</gene>
<dbReference type="AlphaFoldDB" id="A0A6P7TDV9"/>
<dbReference type="GO" id="GO:0005759">
    <property type="term" value="C:mitochondrial matrix"/>
    <property type="evidence" value="ECO:0007669"/>
    <property type="project" value="UniProtKB-SubCell"/>
</dbReference>
<keyword evidence="6 8" id="KW-0067">ATP-binding</keyword>
<dbReference type="InterPro" id="IPR003594">
    <property type="entry name" value="HATPase_dom"/>
</dbReference>
<evidence type="ECO:0000256" key="1">
    <source>
        <dbReference type="ARBA" id="ARBA00006155"/>
    </source>
</evidence>
<evidence type="ECO:0000256" key="6">
    <source>
        <dbReference type="ARBA" id="ARBA00022840"/>
    </source>
</evidence>
<dbReference type="SMART" id="SM00387">
    <property type="entry name" value="HATPase_c"/>
    <property type="match status" value="1"/>
</dbReference>
<comment type="similarity">
    <text evidence="1 8">Belongs to the PDK/BCKDK protein kinase family.</text>
</comment>
<dbReference type="PANTHER" id="PTHR11947">
    <property type="entry name" value="PYRUVATE DEHYDROGENASE KINASE"/>
    <property type="match status" value="1"/>
</dbReference>
<dbReference type="KEGG" id="osn:115222452"/>
<dbReference type="Gene3D" id="3.30.565.10">
    <property type="entry name" value="Histidine kinase-like ATPase, C-terminal domain"/>
    <property type="match status" value="1"/>
</dbReference>
<keyword evidence="5 8" id="KW-0418">Kinase</keyword>
<dbReference type="RefSeq" id="XP_029648505.1">
    <property type="nucleotide sequence ID" value="XM_029792645.2"/>
</dbReference>
<evidence type="ECO:0000256" key="2">
    <source>
        <dbReference type="ARBA" id="ARBA00022553"/>
    </source>
</evidence>
<keyword evidence="7 8" id="KW-0496">Mitochondrion</keyword>
<comment type="subcellular location">
    <subcellularLocation>
        <location evidence="8">Mitochondrion matrix</location>
    </subcellularLocation>
</comment>
<dbReference type="Gene3D" id="1.20.140.20">
    <property type="entry name" value="Alpha-ketoacid/pyruvate dehydrogenase kinase, N-terminal domain"/>
    <property type="match status" value="1"/>
</dbReference>
<dbReference type="InterPro" id="IPR018955">
    <property type="entry name" value="BCDHK/PDK_N"/>
</dbReference>
<evidence type="ECO:0000256" key="8">
    <source>
        <dbReference type="RuleBase" id="RU366032"/>
    </source>
</evidence>
<dbReference type="InterPro" id="IPR039028">
    <property type="entry name" value="BCKD/PDK"/>
</dbReference>
<evidence type="ECO:0000256" key="7">
    <source>
        <dbReference type="ARBA" id="ARBA00023128"/>
    </source>
</evidence>
<dbReference type="Pfam" id="PF02518">
    <property type="entry name" value="HATPase_c"/>
    <property type="match status" value="1"/>
</dbReference>
<evidence type="ECO:0000259" key="9">
    <source>
        <dbReference type="PROSITE" id="PS50109"/>
    </source>
</evidence>
<dbReference type="Proteomes" id="UP000515154">
    <property type="component" value="Linkage group LG20"/>
</dbReference>
<dbReference type="CDD" id="cd16929">
    <property type="entry name" value="HATPase_PDK-like"/>
    <property type="match status" value="1"/>
</dbReference>
<dbReference type="GO" id="GO:0010906">
    <property type="term" value="P:regulation of glucose metabolic process"/>
    <property type="evidence" value="ECO:0007669"/>
    <property type="project" value="TreeGrafter"/>
</dbReference>
<reference evidence="11" key="1">
    <citation type="submission" date="2025-08" db="UniProtKB">
        <authorList>
            <consortium name="RefSeq"/>
        </authorList>
    </citation>
    <scope>IDENTIFICATION</scope>
</reference>